<protein>
    <recommendedName>
        <fullName evidence="5">TonB-dependent receptor</fullName>
    </recommendedName>
</protein>
<organism evidence="4">
    <name type="scientific">hydrothermal vent metagenome</name>
    <dbReference type="NCBI Taxonomy" id="652676"/>
    <lineage>
        <taxon>unclassified sequences</taxon>
        <taxon>metagenomes</taxon>
        <taxon>ecological metagenomes</taxon>
    </lineage>
</organism>
<evidence type="ECO:0000256" key="3">
    <source>
        <dbReference type="ARBA" id="ARBA00023237"/>
    </source>
</evidence>
<dbReference type="SUPFAM" id="SSF56935">
    <property type="entry name" value="Porins"/>
    <property type="match status" value="1"/>
</dbReference>
<comment type="subcellular location">
    <subcellularLocation>
        <location evidence="1">Cell outer membrane</location>
    </subcellularLocation>
</comment>
<proteinExistence type="predicted"/>
<keyword evidence="3" id="KW-0998">Cell outer membrane</keyword>
<name>A0A1W1C859_9ZZZZ</name>
<sequence length="633" mass="72690">MKRVKLSLLIATIVASSLFADDIDMLLNNIEQKTDLSQKTKLANSGVSFVWTRDDLERMQITNLKQILKTAYPMGYDENRYGLVDPFTYGSNQPFVSQTMRLYIDNQEITSGLYGSGLFLMGDANIDWVDHVEIYTQAPTYEYATESTVVLIKLYSKSVAKDEGSDVKIAGGSYGAKSVDGYHAGWINDDWSYFAFGLHDDDKREKHRSFGTQLSRDKVVNSTVATLHGANTNILLNAFEQDRDGFATLSSDATPTESKLKAKYLHVGIDGKVQNFGYLFTYSYTDTQSNMRDDVMPTASGFPIASADSYENDNVLTGELKYRLKQENNTLLMGAKYRTKHAKWERATLNGFDMTAGGDSSVQNIATLYGENQYSFASNSILTAGIEYQRVTNKDSVQNDNLWLYRVSHTYTTESWTLKTLYSHCDVALAPYLIKSDSFLLDPLSHHNLEKMDTILENIIYKSGANKYEMIVDYSVGRDYYLPLENGKIGNYKRDLIMSDIDMRWTRIYNDNDKFFVRGSYREMRNTPYNFHNYRGYNGVIRNINSYQKYDFFNELVYDRNNITKENFYNYSLGVRYHYTKDIVMAIKGLNIFDDARKSSYYRINPTTFAQEKPLEVSPIDREVMFSLDWAFE</sequence>
<dbReference type="InterPro" id="IPR036942">
    <property type="entry name" value="Beta-barrel_TonB_sf"/>
</dbReference>
<evidence type="ECO:0000313" key="4">
    <source>
        <dbReference type="EMBL" id="SFV61892.1"/>
    </source>
</evidence>
<dbReference type="EMBL" id="FPHH01000064">
    <property type="protein sequence ID" value="SFV61892.1"/>
    <property type="molecule type" value="Genomic_DNA"/>
</dbReference>
<evidence type="ECO:0000256" key="1">
    <source>
        <dbReference type="ARBA" id="ARBA00004442"/>
    </source>
</evidence>
<accession>A0A1W1C859</accession>
<dbReference type="GO" id="GO:0009279">
    <property type="term" value="C:cell outer membrane"/>
    <property type="evidence" value="ECO:0007669"/>
    <property type="project" value="UniProtKB-SubCell"/>
</dbReference>
<evidence type="ECO:0000256" key="2">
    <source>
        <dbReference type="ARBA" id="ARBA00023136"/>
    </source>
</evidence>
<keyword evidence="2" id="KW-0472">Membrane</keyword>
<reference evidence="4" key="1">
    <citation type="submission" date="2016-10" db="EMBL/GenBank/DDBJ databases">
        <authorList>
            <person name="de Groot N.N."/>
        </authorList>
    </citation>
    <scope>NUCLEOTIDE SEQUENCE</scope>
</reference>
<gene>
    <name evidence="4" type="ORF">MNB_SM-5-838</name>
</gene>
<dbReference type="Gene3D" id="2.40.170.20">
    <property type="entry name" value="TonB-dependent receptor, beta-barrel domain"/>
    <property type="match status" value="1"/>
</dbReference>
<dbReference type="AlphaFoldDB" id="A0A1W1C859"/>
<evidence type="ECO:0008006" key="5">
    <source>
        <dbReference type="Google" id="ProtNLM"/>
    </source>
</evidence>